<feature type="compositionally biased region" description="Basic and acidic residues" evidence="1">
    <location>
        <begin position="47"/>
        <end position="103"/>
    </location>
</feature>
<protein>
    <submittedName>
        <fullName evidence="2">Uncharacterized protein</fullName>
    </submittedName>
</protein>
<accession>A0A7C9DET4</accession>
<feature type="region of interest" description="Disordered" evidence="1">
    <location>
        <begin position="18"/>
        <end position="103"/>
    </location>
</feature>
<dbReference type="GO" id="GO:0003743">
    <property type="term" value="F:translation initiation factor activity"/>
    <property type="evidence" value="ECO:0007669"/>
    <property type="project" value="InterPro"/>
</dbReference>
<proteinExistence type="predicted"/>
<dbReference type="AlphaFoldDB" id="A0A7C9DET4"/>
<dbReference type="EMBL" id="GISG01116321">
    <property type="protein sequence ID" value="MBA4639967.1"/>
    <property type="molecule type" value="Transcribed_RNA"/>
</dbReference>
<evidence type="ECO:0000256" key="1">
    <source>
        <dbReference type="SAM" id="MobiDB-lite"/>
    </source>
</evidence>
<evidence type="ECO:0000313" key="2">
    <source>
        <dbReference type="EMBL" id="MBA4639967.1"/>
    </source>
</evidence>
<dbReference type="Pfam" id="PF06273">
    <property type="entry name" value="eIF-4B"/>
    <property type="match status" value="1"/>
</dbReference>
<dbReference type="InterPro" id="IPR010433">
    <property type="entry name" value="EIF-4B_pln"/>
</dbReference>
<reference evidence="2" key="1">
    <citation type="journal article" date="2013" name="J. Plant Res.">
        <title>Effect of fungi and light on seed germination of three Opuntia species from semiarid lands of central Mexico.</title>
        <authorList>
            <person name="Delgado-Sanchez P."/>
            <person name="Jimenez-Bremont J.F."/>
            <person name="Guerrero-Gonzalez Mde L."/>
            <person name="Flores J."/>
        </authorList>
    </citation>
    <scope>NUCLEOTIDE SEQUENCE</scope>
    <source>
        <tissue evidence="2">Cladode</tissue>
    </source>
</reference>
<organism evidence="2">
    <name type="scientific">Opuntia streptacantha</name>
    <name type="common">Prickly pear cactus</name>
    <name type="synonym">Opuntia cardona</name>
    <dbReference type="NCBI Taxonomy" id="393608"/>
    <lineage>
        <taxon>Eukaryota</taxon>
        <taxon>Viridiplantae</taxon>
        <taxon>Streptophyta</taxon>
        <taxon>Embryophyta</taxon>
        <taxon>Tracheophyta</taxon>
        <taxon>Spermatophyta</taxon>
        <taxon>Magnoliopsida</taxon>
        <taxon>eudicotyledons</taxon>
        <taxon>Gunneridae</taxon>
        <taxon>Pentapetalae</taxon>
        <taxon>Caryophyllales</taxon>
        <taxon>Cactineae</taxon>
        <taxon>Cactaceae</taxon>
        <taxon>Opuntioideae</taxon>
        <taxon>Opuntia</taxon>
    </lineage>
</organism>
<name>A0A7C9DET4_OPUST</name>
<sequence>MKENDLEALIREVNDKVRFGQKAAERPGSGAGRFTGFPNKPHSRSGSFEDSRGMESIDRPRSHDKGDTWRGPGDDRRGGFLDSRDRAFVNNRDSDRSRTGERW</sequence>
<reference evidence="2" key="2">
    <citation type="submission" date="2020-07" db="EMBL/GenBank/DDBJ databases">
        <authorList>
            <person name="Vera ALvarez R."/>
            <person name="Arias-Moreno D.M."/>
            <person name="Jimenez-Jacinto V."/>
            <person name="Jimenez-Bremont J.F."/>
            <person name="Swaminathan K."/>
            <person name="Moose S.P."/>
            <person name="Guerrero-Gonzalez M.L."/>
            <person name="Marino-Ramirez L."/>
            <person name="Landsman D."/>
            <person name="Rodriguez-Kessler M."/>
            <person name="Delgado-Sanchez P."/>
        </authorList>
    </citation>
    <scope>NUCLEOTIDE SEQUENCE</scope>
    <source>
        <tissue evidence="2">Cladode</tissue>
    </source>
</reference>